<gene>
    <name evidence="2" type="ORF">Gogos_002986</name>
</gene>
<feature type="region of interest" description="Disordered" evidence="1">
    <location>
        <begin position="219"/>
        <end position="266"/>
    </location>
</feature>
<dbReference type="Proteomes" id="UP000593579">
    <property type="component" value="Unassembled WGS sequence"/>
</dbReference>
<evidence type="ECO:0008006" key="4">
    <source>
        <dbReference type="Google" id="ProtNLM"/>
    </source>
</evidence>
<sequence>MGWFARMAIFVNLDKLLISKILINGNLQRIEYESLPSICFSYGRYDHVKELCPISVGDNDLTGENEKAKTAESTVGVTVEDTTEFGPWMVVKRSSRQSSKNFTKQQLKIRLVLKEEADGKIRDEVVGPEKDEGGVSKLGHESKVGLGKQAEYLDGTSNGAGSSKVVGLKLGSLKYLGVVAGNNSVGKRALGADGRVSFCSGPYVGTNIMDKSVSSPVENKIGVGTNKKPSKNLTGSSHDENKLENYRKRPNYSGGPHLNATSHYKPTFEGPIEMGLTVNSNVLDPMKHSTVVFTDHIGINDNDSLEVGDPTNSESG</sequence>
<evidence type="ECO:0000313" key="3">
    <source>
        <dbReference type="Proteomes" id="UP000593579"/>
    </source>
</evidence>
<name>A0A7J9CKI2_GOSGO</name>
<dbReference type="OrthoDB" id="994333at2759"/>
<comment type="caution">
    <text evidence="2">The sequence shown here is derived from an EMBL/GenBank/DDBJ whole genome shotgun (WGS) entry which is preliminary data.</text>
</comment>
<protein>
    <recommendedName>
        <fullName evidence="4">Zinc knuckle CX2CX4HX4C</fullName>
    </recommendedName>
</protein>
<dbReference type="EMBL" id="JABEZY010000011">
    <property type="protein sequence ID" value="MBA0749020.1"/>
    <property type="molecule type" value="Genomic_DNA"/>
</dbReference>
<evidence type="ECO:0000313" key="2">
    <source>
        <dbReference type="EMBL" id="MBA0749020.1"/>
    </source>
</evidence>
<evidence type="ECO:0000256" key="1">
    <source>
        <dbReference type="SAM" id="MobiDB-lite"/>
    </source>
</evidence>
<dbReference type="AlphaFoldDB" id="A0A7J9CKI2"/>
<keyword evidence="3" id="KW-1185">Reference proteome</keyword>
<reference evidence="2 3" key="1">
    <citation type="journal article" date="2019" name="Genome Biol. Evol.">
        <title>Insights into the evolution of the New World diploid cottons (Gossypium, subgenus Houzingenia) based on genome sequencing.</title>
        <authorList>
            <person name="Grover C.E."/>
            <person name="Arick M.A. 2nd"/>
            <person name="Thrash A."/>
            <person name="Conover J.L."/>
            <person name="Sanders W.S."/>
            <person name="Peterson D.G."/>
            <person name="Frelichowski J.E."/>
            <person name="Scheffler J.A."/>
            <person name="Scheffler B.E."/>
            <person name="Wendel J.F."/>
        </authorList>
    </citation>
    <scope>NUCLEOTIDE SEQUENCE [LARGE SCALE GENOMIC DNA]</scope>
    <source>
        <strain evidence="2">5</strain>
        <tissue evidence="2">Leaf</tissue>
    </source>
</reference>
<accession>A0A7J9CKI2</accession>
<proteinExistence type="predicted"/>
<feature type="non-terminal residue" evidence="2">
    <location>
        <position position="1"/>
    </location>
</feature>
<organism evidence="2 3">
    <name type="scientific">Gossypium gossypioides</name>
    <name type="common">Mexican cotton</name>
    <name type="synonym">Selera gossypioides</name>
    <dbReference type="NCBI Taxonomy" id="34282"/>
    <lineage>
        <taxon>Eukaryota</taxon>
        <taxon>Viridiplantae</taxon>
        <taxon>Streptophyta</taxon>
        <taxon>Embryophyta</taxon>
        <taxon>Tracheophyta</taxon>
        <taxon>Spermatophyta</taxon>
        <taxon>Magnoliopsida</taxon>
        <taxon>eudicotyledons</taxon>
        <taxon>Gunneridae</taxon>
        <taxon>Pentapetalae</taxon>
        <taxon>rosids</taxon>
        <taxon>malvids</taxon>
        <taxon>Malvales</taxon>
        <taxon>Malvaceae</taxon>
        <taxon>Malvoideae</taxon>
        <taxon>Gossypium</taxon>
    </lineage>
</organism>
<feature type="compositionally biased region" description="Basic and acidic residues" evidence="1">
    <location>
        <begin position="237"/>
        <end position="247"/>
    </location>
</feature>